<comment type="caution">
    <text evidence="1">The sequence shown here is derived from an EMBL/GenBank/DDBJ whole genome shotgun (WGS) entry which is preliminary data.</text>
</comment>
<protein>
    <submittedName>
        <fullName evidence="1">Uncharacterized protein</fullName>
    </submittedName>
</protein>
<gene>
    <name evidence="1" type="ORF">GCM10022394_09590</name>
</gene>
<sequence>MPCFSYGSEAYLNNAEKQFESLLELLPEDKKRKWKHRDFEEVMDYSNKLDELDKTHESLR</sequence>
<name>A0ABP6VCG2_9GAMM</name>
<accession>A0ABP6VCG2</accession>
<evidence type="ECO:0000313" key="2">
    <source>
        <dbReference type="Proteomes" id="UP001500795"/>
    </source>
</evidence>
<evidence type="ECO:0000313" key="1">
    <source>
        <dbReference type="EMBL" id="GAA3532364.1"/>
    </source>
</evidence>
<proteinExistence type="predicted"/>
<organism evidence="1 2">
    <name type="scientific">Zobellella aerophila</name>
    <dbReference type="NCBI Taxonomy" id="870480"/>
    <lineage>
        <taxon>Bacteria</taxon>
        <taxon>Pseudomonadati</taxon>
        <taxon>Pseudomonadota</taxon>
        <taxon>Gammaproteobacteria</taxon>
        <taxon>Aeromonadales</taxon>
        <taxon>Aeromonadaceae</taxon>
        <taxon>Zobellella</taxon>
    </lineage>
</organism>
<dbReference type="EMBL" id="BAABCX010000001">
    <property type="protein sequence ID" value="GAA3532364.1"/>
    <property type="molecule type" value="Genomic_DNA"/>
</dbReference>
<dbReference type="Proteomes" id="UP001500795">
    <property type="component" value="Unassembled WGS sequence"/>
</dbReference>
<reference evidence="2" key="1">
    <citation type="journal article" date="2019" name="Int. J. Syst. Evol. Microbiol.">
        <title>The Global Catalogue of Microorganisms (GCM) 10K type strain sequencing project: providing services to taxonomists for standard genome sequencing and annotation.</title>
        <authorList>
            <consortium name="The Broad Institute Genomics Platform"/>
            <consortium name="The Broad Institute Genome Sequencing Center for Infectious Disease"/>
            <person name="Wu L."/>
            <person name="Ma J."/>
        </authorList>
    </citation>
    <scope>NUCLEOTIDE SEQUENCE [LARGE SCALE GENOMIC DNA]</scope>
    <source>
        <strain evidence="2">JCM 17110</strain>
    </source>
</reference>
<keyword evidence="2" id="KW-1185">Reference proteome</keyword>